<feature type="transmembrane region" description="Helical" evidence="6">
    <location>
        <begin position="49"/>
        <end position="70"/>
    </location>
</feature>
<feature type="transmembrane region" description="Helical" evidence="6">
    <location>
        <begin position="77"/>
        <end position="97"/>
    </location>
</feature>
<dbReference type="EMBL" id="MKIE01000004">
    <property type="protein sequence ID" value="OHW62219.1"/>
    <property type="molecule type" value="Genomic_DNA"/>
</dbReference>
<evidence type="ECO:0000256" key="4">
    <source>
        <dbReference type="ARBA" id="ARBA00022989"/>
    </source>
</evidence>
<feature type="transmembrane region" description="Helical" evidence="6">
    <location>
        <begin position="197"/>
        <end position="215"/>
    </location>
</feature>
<keyword evidence="3 6" id="KW-0812">Transmembrane</keyword>
<reference evidence="7 8" key="1">
    <citation type="submission" date="2016-09" db="EMBL/GenBank/DDBJ databases">
        <title>Genome sequence of Eubacterium angustum.</title>
        <authorList>
            <person name="Poehlein A."/>
            <person name="Daniel R."/>
        </authorList>
    </citation>
    <scope>NUCLEOTIDE SEQUENCE [LARGE SCALE GENOMIC DNA]</scope>
    <source>
        <strain evidence="7 8">DSM 1989</strain>
    </source>
</reference>
<feature type="transmembrane region" description="Helical" evidence="6">
    <location>
        <begin position="245"/>
        <end position="265"/>
    </location>
</feature>
<gene>
    <name evidence="7" type="primary">alsC</name>
    <name evidence="7" type="ORF">EUAN_12890</name>
</gene>
<keyword evidence="5 6" id="KW-0472">Membrane</keyword>
<dbReference type="RefSeq" id="WP_071062842.1">
    <property type="nucleotide sequence ID" value="NZ_MKIE01000004.1"/>
</dbReference>
<keyword evidence="4 6" id="KW-1133">Transmembrane helix</keyword>
<dbReference type="GO" id="GO:0022857">
    <property type="term" value="F:transmembrane transporter activity"/>
    <property type="evidence" value="ECO:0007669"/>
    <property type="project" value="InterPro"/>
</dbReference>
<evidence type="ECO:0000256" key="1">
    <source>
        <dbReference type="ARBA" id="ARBA00004651"/>
    </source>
</evidence>
<evidence type="ECO:0000256" key="2">
    <source>
        <dbReference type="ARBA" id="ARBA00022475"/>
    </source>
</evidence>
<organism evidence="7 8">
    <name type="scientific">Andreesenia angusta</name>
    <dbReference type="NCBI Taxonomy" id="39480"/>
    <lineage>
        <taxon>Bacteria</taxon>
        <taxon>Bacillati</taxon>
        <taxon>Bacillota</taxon>
        <taxon>Tissierellia</taxon>
        <taxon>Tissierellales</taxon>
        <taxon>Gottschalkiaceae</taxon>
        <taxon>Andreesenia</taxon>
    </lineage>
</organism>
<feature type="transmembrane region" description="Helical" evidence="6">
    <location>
        <begin position="285"/>
        <end position="308"/>
    </location>
</feature>
<proteinExistence type="predicted"/>
<evidence type="ECO:0000313" key="7">
    <source>
        <dbReference type="EMBL" id="OHW62219.1"/>
    </source>
</evidence>
<name>A0A1S1V906_9FIRM</name>
<dbReference type="GO" id="GO:0005886">
    <property type="term" value="C:plasma membrane"/>
    <property type="evidence" value="ECO:0007669"/>
    <property type="project" value="UniProtKB-SubCell"/>
</dbReference>
<keyword evidence="8" id="KW-1185">Reference proteome</keyword>
<evidence type="ECO:0000313" key="8">
    <source>
        <dbReference type="Proteomes" id="UP000180254"/>
    </source>
</evidence>
<accession>A0A1S1V906</accession>
<comment type="subcellular location">
    <subcellularLocation>
        <location evidence="1">Cell membrane</location>
        <topology evidence="1">Multi-pass membrane protein</topology>
    </subcellularLocation>
</comment>
<dbReference type="Pfam" id="PF02653">
    <property type="entry name" value="BPD_transp_2"/>
    <property type="match status" value="1"/>
</dbReference>
<evidence type="ECO:0000256" key="6">
    <source>
        <dbReference type="SAM" id="Phobius"/>
    </source>
</evidence>
<dbReference type="PANTHER" id="PTHR47089:SF1">
    <property type="entry name" value="GUANOSINE ABC TRANSPORTER PERMEASE PROTEIN NUPP"/>
    <property type="match status" value="1"/>
</dbReference>
<dbReference type="PRINTS" id="PR00173">
    <property type="entry name" value="EDTRNSPORT"/>
</dbReference>
<evidence type="ECO:0000256" key="5">
    <source>
        <dbReference type="ARBA" id="ARBA00023136"/>
    </source>
</evidence>
<dbReference type="Proteomes" id="UP000180254">
    <property type="component" value="Unassembled WGS sequence"/>
</dbReference>
<dbReference type="InterPro" id="IPR001851">
    <property type="entry name" value="ABC_transp_permease"/>
</dbReference>
<dbReference type="OrthoDB" id="45037at2"/>
<dbReference type="PANTHER" id="PTHR47089">
    <property type="entry name" value="ABC TRANSPORTER, PERMEASE PROTEIN"/>
    <property type="match status" value="1"/>
</dbReference>
<feature type="transmembrane region" description="Helical" evidence="6">
    <location>
        <begin position="328"/>
        <end position="347"/>
    </location>
</feature>
<dbReference type="CDD" id="cd06580">
    <property type="entry name" value="TM_PBP1_transp_TpRbsC_like"/>
    <property type="match status" value="1"/>
</dbReference>
<dbReference type="STRING" id="39480.EUAN_12890"/>
<feature type="transmembrane region" description="Helical" evidence="6">
    <location>
        <begin position="103"/>
        <end position="126"/>
    </location>
</feature>
<comment type="caution">
    <text evidence="7">The sequence shown here is derived from an EMBL/GenBank/DDBJ whole genome shotgun (WGS) entry which is preliminary data.</text>
</comment>
<protein>
    <submittedName>
        <fullName evidence="7">D-allose transport system permease protein AlsC</fullName>
    </submittedName>
</protein>
<sequence length="358" mass="37969">MKNKQIFLTIFSVLLGLVVGGIALAVSGYNPLEAYGIMIEGVFSRPRYISWTFIRSVPIILTGLSVAFAFRTGLFNIGAEGQYIVGAATAALAGYFLELPAGIHAVVVIIIAMVAAGVWGGIAGLLKSKFGVHEVISTIMLNWIALYLNNYIVFWDKFRRPQSEASQKILETAQISILGGLRTSGNEFIRGIFSTPVNLGIAFAVLAALFVWYTLNKTTLGYELRAVGYNRDASEYGGINVNRSIVISMVISGALAGLGGATQVLGVTKEISVLAAMEGNGFDGIAVALLGNTTPLGSVLAGLLFGGLKYGGPKIQPALGAPSEVIDIMIGSIVFFTAMPNFIKVIAHKLKKKRGEAE</sequence>
<evidence type="ECO:0000256" key="3">
    <source>
        <dbReference type="ARBA" id="ARBA00022692"/>
    </source>
</evidence>
<keyword evidence="2" id="KW-1003">Cell membrane</keyword>
<dbReference type="AlphaFoldDB" id="A0A1S1V906"/>